<dbReference type="GO" id="GO:0006707">
    <property type="term" value="P:cholesterol catabolic process"/>
    <property type="evidence" value="ECO:0007669"/>
    <property type="project" value="TreeGrafter"/>
</dbReference>
<dbReference type="GO" id="GO:0020037">
    <property type="term" value="F:heme binding"/>
    <property type="evidence" value="ECO:0007669"/>
    <property type="project" value="InterPro"/>
</dbReference>
<evidence type="ECO:0000256" key="1">
    <source>
        <dbReference type="ARBA" id="ARBA00001971"/>
    </source>
</evidence>
<dbReference type="PANTHER" id="PTHR46696:SF4">
    <property type="entry name" value="BIOTIN BIOSYNTHESIS CYTOCHROME P450"/>
    <property type="match status" value="1"/>
</dbReference>
<sequence>MGIIMDIYDPELYVSGPIHEIFANLRRTDPVHWQEMPGEPGYWAVLKHADVAHVARNPALFSAERGGVILENQPPERLKQTRNMLLMMDPPRHTAYRKPLAEHFKARVIEELEDRVRELTRALLESVDGEVEFVHDVAGVLPSQVVGGLFGIPAADWTSIRRWAEQSTSQQDPDLVGDFDVTAELTNMAIYAIQFCMARRTEEPKADLTSLILGGSFGGKPMSDLEFGSFFTQLVTAGNDTTKTMLSSGLQLLLRHPEQLAALRANPALISGAVEEILRVANPLHYFRRTATADTEIRGVPIRAGDKVAMWYTSANRDEDVFADAQRFDIRRNPNPHLSFGLAQHFCLGVHLARLEGRVFFEELLARFSKLEQIGDARRIRSNLNNGLKSLPIRLTR</sequence>
<gene>
    <name evidence="8" type="ORF">GLP40_09345</name>
</gene>
<dbReference type="Proteomes" id="UP000432464">
    <property type="component" value="Unassembled WGS sequence"/>
</dbReference>
<dbReference type="AlphaFoldDB" id="A0A6I3KVU8"/>
<reference evidence="8 9" key="1">
    <citation type="submission" date="2019-11" db="EMBL/GenBank/DDBJ databases">
        <title>Nocardia sp. nov. CT2-14 isolated from soil.</title>
        <authorList>
            <person name="Kanchanasin P."/>
            <person name="Tanasupawat S."/>
            <person name="Yuki M."/>
            <person name="Kudo T."/>
        </authorList>
    </citation>
    <scope>NUCLEOTIDE SEQUENCE [LARGE SCALE GENOMIC DNA]</scope>
    <source>
        <strain evidence="8 9">CT2-14</strain>
    </source>
</reference>
<dbReference type="InterPro" id="IPR036396">
    <property type="entry name" value="Cyt_P450_sf"/>
</dbReference>
<accession>A0A6I3KVU8</accession>
<evidence type="ECO:0000256" key="3">
    <source>
        <dbReference type="ARBA" id="ARBA00022617"/>
    </source>
</evidence>
<dbReference type="PANTHER" id="PTHR46696">
    <property type="entry name" value="P450, PUTATIVE (EUROFUNG)-RELATED"/>
    <property type="match status" value="1"/>
</dbReference>
<name>A0A6I3KVU8_9NOCA</name>
<keyword evidence="4" id="KW-0479">Metal-binding</keyword>
<evidence type="ECO:0000256" key="4">
    <source>
        <dbReference type="ARBA" id="ARBA00022723"/>
    </source>
</evidence>
<keyword evidence="3" id="KW-0349">Heme</keyword>
<dbReference type="InterPro" id="IPR002397">
    <property type="entry name" value="Cyt_P450_B"/>
</dbReference>
<dbReference type="EMBL" id="WMBB01000004">
    <property type="protein sequence ID" value="MTE12978.1"/>
    <property type="molecule type" value="Genomic_DNA"/>
</dbReference>
<dbReference type="InterPro" id="IPR001128">
    <property type="entry name" value="Cyt_P450"/>
</dbReference>
<evidence type="ECO:0000313" key="8">
    <source>
        <dbReference type="EMBL" id="MTE12978.1"/>
    </source>
</evidence>
<dbReference type="PRINTS" id="PR00385">
    <property type="entry name" value="P450"/>
</dbReference>
<keyword evidence="6" id="KW-0408">Iron</keyword>
<comment type="similarity">
    <text evidence="2">Belongs to the cytochrome P450 family.</text>
</comment>
<keyword evidence="7" id="KW-0503">Monooxygenase</keyword>
<dbReference type="Gene3D" id="1.10.630.10">
    <property type="entry name" value="Cytochrome P450"/>
    <property type="match status" value="1"/>
</dbReference>
<evidence type="ECO:0000256" key="7">
    <source>
        <dbReference type="ARBA" id="ARBA00023033"/>
    </source>
</evidence>
<dbReference type="PRINTS" id="PR00359">
    <property type="entry name" value="BP450"/>
</dbReference>
<evidence type="ECO:0000256" key="2">
    <source>
        <dbReference type="ARBA" id="ARBA00010617"/>
    </source>
</evidence>
<keyword evidence="5" id="KW-0560">Oxidoreductase</keyword>
<evidence type="ECO:0000256" key="6">
    <source>
        <dbReference type="ARBA" id="ARBA00023004"/>
    </source>
</evidence>
<comment type="caution">
    <text evidence="8">The sequence shown here is derived from an EMBL/GenBank/DDBJ whole genome shotgun (WGS) entry which is preliminary data.</text>
</comment>
<dbReference type="GO" id="GO:0005506">
    <property type="term" value="F:iron ion binding"/>
    <property type="evidence" value="ECO:0007669"/>
    <property type="project" value="InterPro"/>
</dbReference>
<dbReference type="GO" id="GO:0036199">
    <property type="term" value="F:cholest-4-en-3-one 26-monooxygenase activity"/>
    <property type="evidence" value="ECO:0007669"/>
    <property type="project" value="TreeGrafter"/>
</dbReference>
<dbReference type="SUPFAM" id="SSF48264">
    <property type="entry name" value="Cytochrome P450"/>
    <property type="match status" value="1"/>
</dbReference>
<dbReference type="GO" id="GO:0008395">
    <property type="term" value="F:steroid hydroxylase activity"/>
    <property type="evidence" value="ECO:0007669"/>
    <property type="project" value="TreeGrafter"/>
</dbReference>
<comment type="cofactor">
    <cofactor evidence="1">
        <name>heme</name>
        <dbReference type="ChEBI" id="CHEBI:30413"/>
    </cofactor>
</comment>
<dbReference type="RefSeq" id="WP_154787468.1">
    <property type="nucleotide sequence ID" value="NZ_WMBB01000004.1"/>
</dbReference>
<organism evidence="8 9">
    <name type="scientific">Nocardia aurantiaca</name>
    <dbReference type="NCBI Taxonomy" id="2675850"/>
    <lineage>
        <taxon>Bacteria</taxon>
        <taxon>Bacillati</taxon>
        <taxon>Actinomycetota</taxon>
        <taxon>Actinomycetes</taxon>
        <taxon>Mycobacteriales</taxon>
        <taxon>Nocardiaceae</taxon>
        <taxon>Nocardia</taxon>
    </lineage>
</organism>
<evidence type="ECO:0000256" key="5">
    <source>
        <dbReference type="ARBA" id="ARBA00023002"/>
    </source>
</evidence>
<dbReference type="CDD" id="cd11033">
    <property type="entry name" value="CYP142-like"/>
    <property type="match status" value="1"/>
</dbReference>
<dbReference type="FunFam" id="1.10.630.10:FF:000018">
    <property type="entry name" value="Cytochrome P450 monooxygenase"/>
    <property type="match status" value="1"/>
</dbReference>
<proteinExistence type="inferred from homology"/>
<dbReference type="Pfam" id="PF00067">
    <property type="entry name" value="p450"/>
    <property type="match status" value="1"/>
</dbReference>
<evidence type="ECO:0000313" key="9">
    <source>
        <dbReference type="Proteomes" id="UP000432464"/>
    </source>
</evidence>
<keyword evidence="9" id="KW-1185">Reference proteome</keyword>
<protein>
    <submittedName>
        <fullName evidence="8">Cytochrome P450</fullName>
    </submittedName>
</protein>